<accession>A0A1E5L3V2</accession>
<keyword evidence="1" id="KW-0808">Transferase</keyword>
<dbReference type="InterPro" id="IPR020568">
    <property type="entry name" value="Ribosomal_Su5_D2-typ_SF"/>
</dbReference>
<evidence type="ECO:0000256" key="1">
    <source>
        <dbReference type="ARBA" id="ARBA00022777"/>
    </source>
</evidence>
<dbReference type="GO" id="GO:0005524">
    <property type="term" value="F:ATP binding"/>
    <property type="evidence" value="ECO:0007669"/>
    <property type="project" value="InterPro"/>
</dbReference>
<comment type="caution">
    <text evidence="3">The sequence shown here is derived from an EMBL/GenBank/DDBJ whole genome shotgun (WGS) entry which is preliminary data.</text>
</comment>
<proteinExistence type="predicted"/>
<sequence>MNQQTIQVRVPGTCGEWSQGYIDGEPFLITCPIQKYTVVQIEYSPQTVGSSLSFVMSHEKRKVHQALALLLHSLEVSGSFTVKFLDELPMHKGYGSSTADITAVLLGVSKLLFNTPMDASKILDIATKIEPSDGVMYNGIAAVNQRDGKQMLLIAPPLTNPVFIIDYGIHINTLEWNQLLKDQAKFYSKSERSHKMKDSFCCIRDGIAYNNLPALKMGCAISRDILHEYLNQYKIPYYPMLGFYNQLSTSLQSCIEAIIPSHSGSIEGYVLKEDLSMAQKKVLSHIAAENEWEIEFTYLGNGGGEFYDCATNSWRKCT</sequence>
<dbReference type="InterPro" id="IPR014721">
    <property type="entry name" value="Ribsml_uS5_D2-typ_fold_subgr"/>
</dbReference>
<dbReference type="Pfam" id="PF00288">
    <property type="entry name" value="GHMP_kinases_N"/>
    <property type="match status" value="1"/>
</dbReference>
<protein>
    <recommendedName>
        <fullName evidence="2">GHMP kinase N-terminal domain-containing protein</fullName>
    </recommendedName>
</protein>
<dbReference type="Proteomes" id="UP000095255">
    <property type="component" value="Unassembled WGS sequence"/>
</dbReference>
<gene>
    <name evidence="3" type="ORF">BHU72_08000</name>
</gene>
<dbReference type="Gene3D" id="3.30.230.10">
    <property type="match status" value="1"/>
</dbReference>
<dbReference type="GO" id="GO:0016301">
    <property type="term" value="F:kinase activity"/>
    <property type="evidence" value="ECO:0007669"/>
    <property type="project" value="UniProtKB-KW"/>
</dbReference>
<evidence type="ECO:0000259" key="2">
    <source>
        <dbReference type="Pfam" id="PF00288"/>
    </source>
</evidence>
<dbReference type="OrthoDB" id="4548147at2"/>
<dbReference type="RefSeq" id="WP_069702865.1">
    <property type="nucleotide sequence ID" value="NZ_MJAT01000036.1"/>
</dbReference>
<evidence type="ECO:0000313" key="3">
    <source>
        <dbReference type="EMBL" id="OEH84766.1"/>
    </source>
</evidence>
<keyword evidence="1" id="KW-0418">Kinase</keyword>
<organism evidence="3 4">
    <name type="scientific">Desulfuribacillus stibiiarsenatis</name>
    <dbReference type="NCBI Taxonomy" id="1390249"/>
    <lineage>
        <taxon>Bacteria</taxon>
        <taxon>Bacillati</taxon>
        <taxon>Bacillota</taxon>
        <taxon>Desulfuribacillia</taxon>
        <taxon>Desulfuribacillales</taxon>
        <taxon>Desulfuribacillaceae</taxon>
        <taxon>Desulfuribacillus</taxon>
    </lineage>
</organism>
<dbReference type="InterPro" id="IPR006204">
    <property type="entry name" value="GHMP_kinase_N_dom"/>
</dbReference>
<dbReference type="AlphaFoldDB" id="A0A1E5L3V2"/>
<name>A0A1E5L3V2_9FIRM</name>
<dbReference type="EMBL" id="MJAT01000036">
    <property type="protein sequence ID" value="OEH84766.1"/>
    <property type="molecule type" value="Genomic_DNA"/>
</dbReference>
<keyword evidence="4" id="KW-1185">Reference proteome</keyword>
<reference evidence="3 4" key="1">
    <citation type="submission" date="2016-09" db="EMBL/GenBank/DDBJ databases">
        <title>Desulfuribacillus arsenicus sp. nov., an obligately anaerobic, dissimilatory arsenic- and antimonate-reducing bacterium isolated from anoxic sediments.</title>
        <authorList>
            <person name="Abin C.A."/>
            <person name="Hollibaugh J.T."/>
        </authorList>
    </citation>
    <scope>NUCLEOTIDE SEQUENCE [LARGE SCALE GENOMIC DNA]</scope>
    <source>
        <strain evidence="3 4">MLFW-2</strain>
    </source>
</reference>
<evidence type="ECO:0000313" key="4">
    <source>
        <dbReference type="Proteomes" id="UP000095255"/>
    </source>
</evidence>
<dbReference type="SUPFAM" id="SSF54211">
    <property type="entry name" value="Ribosomal protein S5 domain 2-like"/>
    <property type="match status" value="1"/>
</dbReference>
<feature type="domain" description="GHMP kinase N-terminal" evidence="2">
    <location>
        <begin position="63"/>
        <end position="131"/>
    </location>
</feature>
<dbReference type="STRING" id="1390249.BHU72_08000"/>